<evidence type="ECO:0000256" key="4">
    <source>
        <dbReference type="SAM" id="MobiDB-lite"/>
    </source>
</evidence>
<dbReference type="InterPro" id="IPR001647">
    <property type="entry name" value="HTH_TetR"/>
</dbReference>
<reference evidence="6" key="1">
    <citation type="submission" date="2020-05" db="EMBL/GenBank/DDBJ databases">
        <authorList>
            <person name="Chiriac C."/>
            <person name="Salcher M."/>
            <person name="Ghai R."/>
            <person name="Kavagutti S V."/>
        </authorList>
    </citation>
    <scope>NUCLEOTIDE SEQUENCE</scope>
</reference>
<evidence type="ECO:0000256" key="1">
    <source>
        <dbReference type="ARBA" id="ARBA00023015"/>
    </source>
</evidence>
<gene>
    <name evidence="6" type="ORF">UFOPK3564_01163</name>
</gene>
<sequence length="231" mass="24617">MPDVPDPTVPPSPRPGAVDPARRERLPRGRHGLSREEVTAAQRERIVHGMAAAMADEGYVGTSVTAILKRAGVSRQTFYEQFRSKEECFTATYAWAAETIMREMARAAQDREGEGGAPTDRDAAIDRMLGFYLQGLSAAPAFARVLLVETYAAGPAALENRVALQRRFAETIGAVLGASTDADRFACEALVGAISQLVTGRLATGDVEGLLALHEPLAAFVRRCAAGFGAA</sequence>
<keyword evidence="1" id="KW-0805">Transcription regulation</keyword>
<protein>
    <submittedName>
        <fullName evidence="6">Unannotated protein</fullName>
    </submittedName>
</protein>
<dbReference type="PANTHER" id="PTHR30055">
    <property type="entry name" value="HTH-TYPE TRANSCRIPTIONAL REGULATOR RUTR"/>
    <property type="match status" value="1"/>
</dbReference>
<accession>A0A6J7GNQ7</accession>
<feature type="domain" description="HTH tetR-type" evidence="5">
    <location>
        <begin position="40"/>
        <end position="100"/>
    </location>
</feature>
<dbReference type="InterPro" id="IPR009057">
    <property type="entry name" value="Homeodomain-like_sf"/>
</dbReference>
<evidence type="ECO:0000259" key="5">
    <source>
        <dbReference type="PROSITE" id="PS50977"/>
    </source>
</evidence>
<keyword evidence="2" id="KW-0238">DNA-binding</keyword>
<dbReference type="PROSITE" id="PS50977">
    <property type="entry name" value="HTH_TETR_2"/>
    <property type="match status" value="1"/>
</dbReference>
<name>A0A6J7GNQ7_9ZZZZ</name>
<feature type="region of interest" description="Disordered" evidence="4">
    <location>
        <begin position="1"/>
        <end position="38"/>
    </location>
</feature>
<dbReference type="PANTHER" id="PTHR30055:SF234">
    <property type="entry name" value="HTH-TYPE TRANSCRIPTIONAL REGULATOR BETI"/>
    <property type="match status" value="1"/>
</dbReference>
<organism evidence="6">
    <name type="scientific">freshwater metagenome</name>
    <dbReference type="NCBI Taxonomy" id="449393"/>
    <lineage>
        <taxon>unclassified sequences</taxon>
        <taxon>metagenomes</taxon>
        <taxon>ecological metagenomes</taxon>
    </lineage>
</organism>
<evidence type="ECO:0000256" key="2">
    <source>
        <dbReference type="ARBA" id="ARBA00023125"/>
    </source>
</evidence>
<dbReference type="SUPFAM" id="SSF46689">
    <property type="entry name" value="Homeodomain-like"/>
    <property type="match status" value="1"/>
</dbReference>
<evidence type="ECO:0000256" key="3">
    <source>
        <dbReference type="ARBA" id="ARBA00023163"/>
    </source>
</evidence>
<dbReference type="Pfam" id="PF00440">
    <property type="entry name" value="TetR_N"/>
    <property type="match status" value="1"/>
</dbReference>
<dbReference type="EMBL" id="CAFBMK010000051">
    <property type="protein sequence ID" value="CAB4909951.1"/>
    <property type="molecule type" value="Genomic_DNA"/>
</dbReference>
<feature type="compositionally biased region" description="Basic and acidic residues" evidence="4">
    <location>
        <begin position="20"/>
        <end position="38"/>
    </location>
</feature>
<dbReference type="GO" id="GO:0000976">
    <property type="term" value="F:transcription cis-regulatory region binding"/>
    <property type="evidence" value="ECO:0007669"/>
    <property type="project" value="TreeGrafter"/>
</dbReference>
<dbReference type="Gene3D" id="1.10.357.10">
    <property type="entry name" value="Tetracycline Repressor, domain 2"/>
    <property type="match status" value="1"/>
</dbReference>
<dbReference type="InterPro" id="IPR050109">
    <property type="entry name" value="HTH-type_TetR-like_transc_reg"/>
</dbReference>
<proteinExistence type="predicted"/>
<keyword evidence="3" id="KW-0804">Transcription</keyword>
<feature type="compositionally biased region" description="Pro residues" evidence="4">
    <location>
        <begin position="1"/>
        <end position="14"/>
    </location>
</feature>
<dbReference type="Gene3D" id="1.10.10.60">
    <property type="entry name" value="Homeodomain-like"/>
    <property type="match status" value="1"/>
</dbReference>
<dbReference type="AlphaFoldDB" id="A0A6J7GNQ7"/>
<evidence type="ECO:0000313" key="6">
    <source>
        <dbReference type="EMBL" id="CAB4909951.1"/>
    </source>
</evidence>
<dbReference type="GO" id="GO:0003700">
    <property type="term" value="F:DNA-binding transcription factor activity"/>
    <property type="evidence" value="ECO:0007669"/>
    <property type="project" value="TreeGrafter"/>
</dbReference>